<dbReference type="CDD" id="cd05927">
    <property type="entry name" value="LC-FACS_euk"/>
    <property type="match status" value="1"/>
</dbReference>
<evidence type="ECO:0000256" key="14">
    <source>
        <dbReference type="ARBA" id="ARBA00032120"/>
    </source>
</evidence>
<evidence type="ECO:0000256" key="7">
    <source>
        <dbReference type="ARBA" id="ARBA00024484"/>
    </source>
</evidence>
<evidence type="ECO:0000256" key="4">
    <source>
        <dbReference type="ARBA" id="ARBA00022832"/>
    </source>
</evidence>
<sequence length="682" mass="76372">MQAQEILRQLRIIPELDDLRQYVRSFPTNALMGMGAFAAITTYWFASRPKALKAPCDLDLQSVEIPDGERARRSTLNDSDELLTHYYSDGRTMYEVLQRGIRVSNDGPCLGSRKPNQPYEWQSYREVADRAEHIGSALIHRGHAHTGDKYIGIFSQNRPEWTISELACYTYSLVAVPLYDTLGAEAIGYVIDKAAISTVICDIPEKARMILDCVGGKGRTIKTIVLMEAFDDELVARAKECGVEILSLKEFEALGKANLKKPVGTLKPNSKDVLISFLPLAHMFERVVEINCMVGLNDIHVSYLPLAHMFERVVQCVVLTHGARIGYFQGDIRLLMDDLKTLRPTIFPVVPRLLNRMFDKVFSQANTPLKKWLLDFAFRRKEADLKCGVVRTDSMWDKLIFRKVQASLGGRVRLMITGAAPVSPTILTFLRAALGCQFYEGYGQTECTAGCTMSLPGDWTAGHVGPPLPCNAVKLADVSEMNYLAANGEGEVCVKGPNVFLGYLKDPEKTAEAIDQDGWLHTGDIGKWLPNGTLKITDRKKHIFKLAQGEYIAPEKIETVYNLCDPVAQIFVHGDSLQACLVGIVVPDPDFLPIWIKKKGIEGSYSELCKSKEVKDAILQDLLRLGKEAGLKSFEQVRDITLHPEMFSVQNGLLTPTLKAKRAELRQRFREHIDELYAKIKM</sequence>
<evidence type="ECO:0000256" key="13">
    <source>
        <dbReference type="ARBA" id="ARBA00026121"/>
    </source>
</evidence>
<evidence type="ECO:0000256" key="3">
    <source>
        <dbReference type="ARBA" id="ARBA00022741"/>
    </source>
</evidence>
<dbReference type="Proteomes" id="UP000298787">
    <property type="component" value="Chromosome 3"/>
</dbReference>
<comment type="catalytic activity">
    <reaction evidence="7">
        <text>a long-chain fatty acid + ATP + CoA = a long-chain fatty acyl-CoA + AMP + diphosphate</text>
        <dbReference type="Rhea" id="RHEA:15421"/>
        <dbReference type="ChEBI" id="CHEBI:30616"/>
        <dbReference type="ChEBI" id="CHEBI:33019"/>
        <dbReference type="ChEBI" id="CHEBI:57287"/>
        <dbReference type="ChEBI" id="CHEBI:57560"/>
        <dbReference type="ChEBI" id="CHEBI:83139"/>
        <dbReference type="ChEBI" id="CHEBI:456215"/>
        <dbReference type="EC" id="6.2.1.3"/>
    </reaction>
    <physiologicalReaction direction="left-to-right" evidence="7">
        <dbReference type="Rhea" id="RHEA:15422"/>
    </physiologicalReaction>
</comment>
<comment type="similarity">
    <text evidence="1">Belongs to the ATP-dependent AMP-binding enzyme family.</text>
</comment>
<dbReference type="GO" id="GO:0047676">
    <property type="term" value="F:arachidonate-CoA ligase activity"/>
    <property type="evidence" value="ECO:0007669"/>
    <property type="project" value="UniProtKB-EC"/>
</dbReference>
<comment type="catalytic activity">
    <reaction evidence="9">
        <text>15-hydroxy-(5Z,8Z,11Z,13E)-eicosatetraenoate + ATP + CoA = 15-hydroxy-(5Z,8Z,11Z,13E)-eicosatetraenoyl-CoA + AMP + diphosphate</text>
        <dbReference type="Rhea" id="RHEA:52116"/>
        <dbReference type="ChEBI" id="CHEBI:30616"/>
        <dbReference type="ChEBI" id="CHEBI:33019"/>
        <dbReference type="ChEBI" id="CHEBI:57287"/>
        <dbReference type="ChEBI" id="CHEBI:78832"/>
        <dbReference type="ChEBI" id="CHEBI:136409"/>
        <dbReference type="ChEBI" id="CHEBI:456215"/>
    </reaction>
    <physiologicalReaction direction="left-to-right" evidence="9">
        <dbReference type="Rhea" id="RHEA:52117"/>
    </physiologicalReaction>
</comment>
<organism evidence="17 18">
    <name type="scientific">Collichthys lucidus</name>
    <name type="common">Big head croaker</name>
    <name type="synonym">Sciaena lucida</name>
    <dbReference type="NCBI Taxonomy" id="240159"/>
    <lineage>
        <taxon>Eukaryota</taxon>
        <taxon>Metazoa</taxon>
        <taxon>Chordata</taxon>
        <taxon>Craniata</taxon>
        <taxon>Vertebrata</taxon>
        <taxon>Euteleostomi</taxon>
        <taxon>Actinopterygii</taxon>
        <taxon>Neopterygii</taxon>
        <taxon>Teleostei</taxon>
        <taxon>Neoteleostei</taxon>
        <taxon>Acanthomorphata</taxon>
        <taxon>Eupercaria</taxon>
        <taxon>Sciaenidae</taxon>
        <taxon>Collichthys</taxon>
    </lineage>
</organism>
<evidence type="ECO:0000256" key="9">
    <source>
        <dbReference type="ARBA" id="ARBA00024532"/>
    </source>
</evidence>
<evidence type="ECO:0000259" key="16">
    <source>
        <dbReference type="Pfam" id="PF00501"/>
    </source>
</evidence>
<dbReference type="InterPro" id="IPR042099">
    <property type="entry name" value="ANL_N_sf"/>
</dbReference>
<keyword evidence="3" id="KW-0547">Nucleotide-binding</keyword>
<dbReference type="InterPro" id="IPR000873">
    <property type="entry name" value="AMP-dep_synth/lig_dom"/>
</dbReference>
<name>A0A4U5U2B8_COLLU</name>
<comment type="catalytic activity">
    <reaction evidence="15">
        <text>hexadecanoate + ATP + CoA = hexadecanoyl-CoA + AMP + diphosphate</text>
        <dbReference type="Rhea" id="RHEA:30751"/>
        <dbReference type="ChEBI" id="CHEBI:7896"/>
        <dbReference type="ChEBI" id="CHEBI:30616"/>
        <dbReference type="ChEBI" id="CHEBI:33019"/>
        <dbReference type="ChEBI" id="CHEBI:57287"/>
        <dbReference type="ChEBI" id="CHEBI:57379"/>
        <dbReference type="ChEBI" id="CHEBI:456215"/>
    </reaction>
    <physiologicalReaction direction="left-to-right" evidence="15">
        <dbReference type="Rhea" id="RHEA:30752"/>
    </physiologicalReaction>
</comment>
<dbReference type="PANTHER" id="PTHR43272:SF28">
    <property type="entry name" value="LONG-CHAIN-FATTY-ACID--COA LIGASE 1"/>
    <property type="match status" value="1"/>
</dbReference>
<dbReference type="EC" id="6.2.1.3" evidence="13"/>
<evidence type="ECO:0000313" key="17">
    <source>
        <dbReference type="EMBL" id="TKS68247.1"/>
    </source>
</evidence>
<reference evidence="17 18" key="1">
    <citation type="submission" date="2019-01" db="EMBL/GenBank/DDBJ databases">
        <title>Genome Assembly of Collichthys lucidus.</title>
        <authorList>
            <person name="Cai M."/>
            <person name="Xiao S."/>
        </authorList>
    </citation>
    <scope>NUCLEOTIDE SEQUENCE [LARGE SCALE GENOMIC DNA]</scope>
    <source>
        <strain evidence="17">JT15FE1705JMU</strain>
        <tissue evidence="17">Muscle</tissue>
    </source>
</reference>
<keyword evidence="4" id="KW-0276">Fatty acid metabolism</keyword>
<comment type="catalytic activity">
    <reaction evidence="11">
        <text>(E)-hexadec-2-enoate + ATP + CoA = (2E)-hexadecenoyl-CoA + AMP + diphosphate</text>
        <dbReference type="Rhea" id="RHEA:36139"/>
        <dbReference type="ChEBI" id="CHEBI:30616"/>
        <dbReference type="ChEBI" id="CHEBI:33019"/>
        <dbReference type="ChEBI" id="CHEBI:57287"/>
        <dbReference type="ChEBI" id="CHEBI:61526"/>
        <dbReference type="ChEBI" id="CHEBI:72745"/>
        <dbReference type="ChEBI" id="CHEBI:456215"/>
    </reaction>
    <physiologicalReaction direction="left-to-right" evidence="11">
        <dbReference type="Rhea" id="RHEA:36140"/>
    </physiologicalReaction>
</comment>
<evidence type="ECO:0000256" key="6">
    <source>
        <dbReference type="ARBA" id="ARBA00024469"/>
    </source>
</evidence>
<evidence type="ECO:0000256" key="2">
    <source>
        <dbReference type="ARBA" id="ARBA00022598"/>
    </source>
</evidence>
<keyword evidence="4" id="KW-0443">Lipid metabolism</keyword>
<evidence type="ECO:0000256" key="1">
    <source>
        <dbReference type="ARBA" id="ARBA00006432"/>
    </source>
</evidence>
<accession>A0A4U5U2B8</accession>
<feature type="domain" description="AMP-dependent synthetase/ligase" evidence="16">
    <location>
        <begin position="117"/>
        <end position="233"/>
    </location>
</feature>
<comment type="catalytic activity">
    <reaction evidence="10">
        <text>(5Z,8Z,11Z,14Z)-eicosatetraenoate + ATP + CoA = (5Z,8Z,11Z,14Z)-eicosatetraenoyl-CoA + AMP + diphosphate</text>
        <dbReference type="Rhea" id="RHEA:19713"/>
        <dbReference type="ChEBI" id="CHEBI:30616"/>
        <dbReference type="ChEBI" id="CHEBI:32395"/>
        <dbReference type="ChEBI" id="CHEBI:33019"/>
        <dbReference type="ChEBI" id="CHEBI:57287"/>
        <dbReference type="ChEBI" id="CHEBI:57368"/>
        <dbReference type="ChEBI" id="CHEBI:456215"/>
        <dbReference type="EC" id="6.2.1.15"/>
    </reaction>
    <physiologicalReaction direction="left-to-right" evidence="10">
        <dbReference type="Rhea" id="RHEA:19714"/>
    </physiologicalReaction>
</comment>
<gene>
    <name evidence="17" type="ORF">D9C73_002308</name>
</gene>
<evidence type="ECO:0000256" key="5">
    <source>
        <dbReference type="ARBA" id="ARBA00022840"/>
    </source>
</evidence>
<evidence type="ECO:0000256" key="11">
    <source>
        <dbReference type="ARBA" id="ARBA00024565"/>
    </source>
</evidence>
<dbReference type="InterPro" id="IPR045311">
    <property type="entry name" value="LC-FACS_euk"/>
</dbReference>
<evidence type="ECO:0000313" key="18">
    <source>
        <dbReference type="Proteomes" id="UP000298787"/>
    </source>
</evidence>
<keyword evidence="2 17" id="KW-0436">Ligase</keyword>
<evidence type="ECO:0000256" key="12">
    <source>
        <dbReference type="ARBA" id="ARBA00026113"/>
    </source>
</evidence>
<dbReference type="GO" id="GO:0005524">
    <property type="term" value="F:ATP binding"/>
    <property type="evidence" value="ECO:0007669"/>
    <property type="project" value="UniProtKB-KW"/>
</dbReference>
<comment type="catalytic activity">
    <reaction evidence="8">
        <text>12-hydroxy-(5Z,8Z,10E,14Z)-eicosatetraenoate + ATP + CoA = 12-hydroxy-(5Z,8Z,10E,14Z)-eicosatetraenoyl-CoA + AMP + diphosphate</text>
        <dbReference type="Rhea" id="RHEA:52112"/>
        <dbReference type="ChEBI" id="CHEBI:30616"/>
        <dbReference type="ChEBI" id="CHEBI:33019"/>
        <dbReference type="ChEBI" id="CHEBI:57287"/>
        <dbReference type="ChEBI" id="CHEBI:90718"/>
        <dbReference type="ChEBI" id="CHEBI:136408"/>
        <dbReference type="ChEBI" id="CHEBI:456215"/>
    </reaction>
    <physiologicalReaction direction="left-to-right" evidence="8">
        <dbReference type="Rhea" id="RHEA:52113"/>
    </physiologicalReaction>
</comment>
<dbReference type="EC" id="6.2.1.15" evidence="12"/>
<dbReference type="GO" id="GO:0016020">
    <property type="term" value="C:membrane"/>
    <property type="evidence" value="ECO:0007669"/>
    <property type="project" value="TreeGrafter"/>
</dbReference>
<dbReference type="AlphaFoldDB" id="A0A4U5U2B8"/>
<dbReference type="GO" id="GO:0005783">
    <property type="term" value="C:endoplasmic reticulum"/>
    <property type="evidence" value="ECO:0007669"/>
    <property type="project" value="TreeGrafter"/>
</dbReference>
<dbReference type="PANTHER" id="PTHR43272">
    <property type="entry name" value="LONG-CHAIN-FATTY-ACID--COA LIGASE"/>
    <property type="match status" value="1"/>
</dbReference>
<dbReference type="SUPFAM" id="SSF56801">
    <property type="entry name" value="Acetyl-CoA synthetase-like"/>
    <property type="match status" value="1"/>
</dbReference>
<dbReference type="EMBL" id="CM014080">
    <property type="protein sequence ID" value="TKS68247.1"/>
    <property type="molecule type" value="Genomic_DNA"/>
</dbReference>
<keyword evidence="18" id="KW-1185">Reference proteome</keyword>
<proteinExistence type="inferred from homology"/>
<dbReference type="Pfam" id="PF00501">
    <property type="entry name" value="AMP-binding"/>
    <property type="match status" value="2"/>
</dbReference>
<dbReference type="STRING" id="240159.A0A4U5U2B8"/>
<keyword evidence="5" id="KW-0067">ATP-binding</keyword>
<feature type="domain" description="AMP-dependent synthetase/ligase" evidence="16">
    <location>
        <begin position="297"/>
        <end position="504"/>
    </location>
</feature>
<dbReference type="Gene3D" id="3.40.50.12780">
    <property type="entry name" value="N-terminal domain of ligase-like"/>
    <property type="match status" value="1"/>
</dbReference>
<comment type="catalytic activity">
    <reaction evidence="6">
        <text>5-hydroxy-(6E,8Z,11Z,14Z)-eicosatetraenoate + ATP + CoA = 5-hydroxy-(6E,8Z,11Z,14Z)-eicosatetraenoyl-CoA + AMP + diphosphate</text>
        <dbReference type="Rhea" id="RHEA:52108"/>
        <dbReference type="ChEBI" id="CHEBI:30616"/>
        <dbReference type="ChEBI" id="CHEBI:33019"/>
        <dbReference type="ChEBI" id="CHEBI:57287"/>
        <dbReference type="ChEBI" id="CHEBI:65341"/>
        <dbReference type="ChEBI" id="CHEBI:136407"/>
        <dbReference type="ChEBI" id="CHEBI:456215"/>
    </reaction>
    <physiologicalReaction direction="left-to-right" evidence="6">
        <dbReference type="Rhea" id="RHEA:52109"/>
    </physiologicalReaction>
</comment>
<protein>
    <recommendedName>
        <fullName evidence="14">Arachidonate--CoA ligase</fullName>
        <ecNumber evidence="12">6.2.1.15</ecNumber>
        <ecNumber evidence="13">6.2.1.3</ecNumber>
    </recommendedName>
</protein>
<evidence type="ECO:0000256" key="8">
    <source>
        <dbReference type="ARBA" id="ARBA00024495"/>
    </source>
</evidence>
<evidence type="ECO:0000256" key="15">
    <source>
        <dbReference type="ARBA" id="ARBA00049139"/>
    </source>
</evidence>
<evidence type="ECO:0000256" key="10">
    <source>
        <dbReference type="ARBA" id="ARBA00024548"/>
    </source>
</evidence>